<protein>
    <recommendedName>
        <fullName evidence="13">Mitochondrial import receptor subunit TOM70</fullName>
    </recommendedName>
</protein>
<gene>
    <name evidence="12" type="ORF">TPSB3V08_LOCUS4207</name>
</gene>
<evidence type="ECO:0000256" key="10">
    <source>
        <dbReference type="PROSITE-ProRule" id="PRU00339"/>
    </source>
</evidence>
<feature type="region of interest" description="Disordered" evidence="11">
    <location>
        <begin position="35"/>
        <end position="55"/>
    </location>
</feature>
<dbReference type="Pfam" id="PF00515">
    <property type="entry name" value="TPR_1"/>
    <property type="match status" value="1"/>
</dbReference>
<dbReference type="SMART" id="SM00028">
    <property type="entry name" value="TPR"/>
    <property type="match status" value="8"/>
</dbReference>
<keyword evidence="7" id="KW-0496">Mitochondrion</keyword>
<evidence type="ECO:0000256" key="6">
    <source>
        <dbReference type="ARBA" id="ARBA00022989"/>
    </source>
</evidence>
<reference evidence="12" key="1">
    <citation type="submission" date="2020-11" db="EMBL/GenBank/DDBJ databases">
        <authorList>
            <person name="Tran Van P."/>
        </authorList>
    </citation>
    <scope>NUCLEOTIDE SEQUENCE</scope>
</reference>
<evidence type="ECO:0000256" key="4">
    <source>
        <dbReference type="ARBA" id="ARBA00022787"/>
    </source>
</evidence>
<dbReference type="PANTHER" id="PTHR46208:SF1">
    <property type="entry name" value="MITOCHONDRIAL IMPORT RECEPTOR SUBUNIT TOM70"/>
    <property type="match status" value="1"/>
</dbReference>
<evidence type="ECO:0000256" key="2">
    <source>
        <dbReference type="ARBA" id="ARBA00022692"/>
    </source>
</evidence>
<feature type="repeat" description="TPR" evidence="10">
    <location>
        <begin position="361"/>
        <end position="394"/>
    </location>
</feature>
<keyword evidence="4" id="KW-1000">Mitochondrion outer membrane</keyword>
<dbReference type="GO" id="GO:0030943">
    <property type="term" value="F:mitochondrion targeting sequence binding"/>
    <property type="evidence" value="ECO:0007669"/>
    <property type="project" value="TreeGrafter"/>
</dbReference>
<feature type="repeat" description="TPR" evidence="10">
    <location>
        <begin position="640"/>
        <end position="673"/>
    </location>
</feature>
<keyword evidence="8" id="KW-0472">Membrane</keyword>
<dbReference type="PROSITE" id="PS50293">
    <property type="entry name" value="TPR_REGION"/>
    <property type="match status" value="2"/>
</dbReference>
<evidence type="ECO:0008006" key="13">
    <source>
        <dbReference type="Google" id="ProtNLM"/>
    </source>
</evidence>
<dbReference type="EMBL" id="OD001982">
    <property type="protein sequence ID" value="CAD7403794.1"/>
    <property type="molecule type" value="Genomic_DNA"/>
</dbReference>
<evidence type="ECO:0000256" key="9">
    <source>
        <dbReference type="ARBA" id="ARBA00038030"/>
    </source>
</evidence>
<dbReference type="AlphaFoldDB" id="A0A7R9H102"/>
<sequence>MEIGTRFTLYTAACGQRGIEKVELEEVNPHLRGVRVDNHLGKTTPSSPDRDSNLDLPVLSSRAQHDKRVSQLRHRAVPLLVLDAARFAVEREDRLKLPGQYILEPSLHDLRRHFDKETGPPMKGKSGSSNDSVKHNLRLTHNFLTVISQQVLFRQVEYLVEEHQLIALVLHVQTHLPHLRPQTLGDVLALADAVQDDYRSPFHRRVLTSKFRVPPCVSHSLSVTRQGASQETLHSRLNGATLVQQIGMAATGGSVGVSGSSWPKWSVAVVVGVPVAVGVGYWYWKHRSPLPGQGDKAEILAEKPKLSSLASANQEISLDTAGVDSNSAMKEEIVQILGGGGKKTQVGIVPRRLFQTPLQQALSHKDAGNKLFKANKFIEAIERYNSAIEICPTDKTQDLATFFQNRAATYEQLRLYEKVKEDCSRALELNPRYVKALQRRAKACEVTKDLQQSLEDVTSACILEGFQNQTTLLTADRVLKGLGRKHAKEAMAKRTPIMPSKHFIKTYFSSFVEDPITKNLADEKESESAEADVRGVARAKQAFALQNYDDIIPACTEELKFGDDSHKDEALVLRATFHLLLGDHASAFKDFEKVIDNENANIKLRVNALIKRASLHMQLEDPEKSLQDFDRAANMDDNNSDVYHHRGQVLLLMEKVDEAISDFNKAVSINPNFPIAYVQKCYTDYRHAFTTRDMEKMQEVMRAFQSAIERFPKCSECYTLFAQVLSDQQEYEKADKYFKKAIEVDPENATVFVHRGLLHLQWNGDVPKAIELISQALELDKKCEFGYETGNLRRAVELFDKAIPLSKTELEMSHLFSLRDAAVAQATVADRMGIPLANIGLP</sequence>
<evidence type="ECO:0000256" key="5">
    <source>
        <dbReference type="ARBA" id="ARBA00022803"/>
    </source>
</evidence>
<feature type="repeat" description="TPR" evidence="10">
    <location>
        <begin position="715"/>
        <end position="748"/>
    </location>
</feature>
<keyword evidence="2" id="KW-0812">Transmembrane</keyword>
<dbReference type="PANTHER" id="PTHR46208">
    <property type="entry name" value="MITOCHONDRIAL IMPORT RECEPTOR SUBUNIT TOM70"/>
    <property type="match status" value="1"/>
</dbReference>
<name>A0A7R9H102_TIMPO</name>
<dbReference type="GO" id="GO:0005741">
    <property type="term" value="C:mitochondrial outer membrane"/>
    <property type="evidence" value="ECO:0007669"/>
    <property type="project" value="UniProtKB-SubCell"/>
</dbReference>
<evidence type="ECO:0000256" key="8">
    <source>
        <dbReference type="ARBA" id="ARBA00023136"/>
    </source>
</evidence>
<organism evidence="12">
    <name type="scientific">Timema poppense</name>
    <name type="common">Walking stick</name>
    <dbReference type="NCBI Taxonomy" id="170557"/>
    <lineage>
        <taxon>Eukaryota</taxon>
        <taxon>Metazoa</taxon>
        <taxon>Ecdysozoa</taxon>
        <taxon>Arthropoda</taxon>
        <taxon>Hexapoda</taxon>
        <taxon>Insecta</taxon>
        <taxon>Pterygota</taxon>
        <taxon>Neoptera</taxon>
        <taxon>Polyneoptera</taxon>
        <taxon>Phasmatodea</taxon>
        <taxon>Timematodea</taxon>
        <taxon>Timematoidea</taxon>
        <taxon>Timematidae</taxon>
        <taxon>Timema</taxon>
    </lineage>
</organism>
<dbReference type="GO" id="GO:0008320">
    <property type="term" value="F:protein transmembrane transporter activity"/>
    <property type="evidence" value="ECO:0007669"/>
    <property type="project" value="TreeGrafter"/>
</dbReference>
<keyword evidence="6" id="KW-1133">Transmembrane helix</keyword>
<dbReference type="GO" id="GO:0045039">
    <property type="term" value="P:protein insertion into mitochondrial inner membrane"/>
    <property type="evidence" value="ECO:0007669"/>
    <property type="project" value="TreeGrafter"/>
</dbReference>
<evidence type="ECO:0000256" key="3">
    <source>
        <dbReference type="ARBA" id="ARBA00022737"/>
    </source>
</evidence>
<proteinExistence type="inferred from homology"/>
<dbReference type="SUPFAM" id="SSF48452">
    <property type="entry name" value="TPR-like"/>
    <property type="match status" value="2"/>
</dbReference>
<dbReference type="Pfam" id="PF13181">
    <property type="entry name" value="TPR_8"/>
    <property type="match status" value="1"/>
</dbReference>
<feature type="repeat" description="TPR" evidence="10">
    <location>
        <begin position="606"/>
        <end position="639"/>
    </location>
</feature>
<dbReference type="InterPro" id="IPR011990">
    <property type="entry name" value="TPR-like_helical_dom_sf"/>
</dbReference>
<evidence type="ECO:0000313" key="12">
    <source>
        <dbReference type="EMBL" id="CAD7403794.1"/>
    </source>
</evidence>
<evidence type="ECO:0000256" key="7">
    <source>
        <dbReference type="ARBA" id="ARBA00023128"/>
    </source>
</evidence>
<keyword evidence="3" id="KW-0677">Repeat</keyword>
<comment type="subcellular location">
    <subcellularLocation>
        <location evidence="1">Mitochondrion outer membrane</location>
        <topology evidence="1">Single-pass membrane protein</topology>
    </subcellularLocation>
</comment>
<comment type="similarity">
    <text evidence="9">Belongs to the Tom70 family.</text>
</comment>
<dbReference type="PROSITE" id="PS50005">
    <property type="entry name" value="TPR"/>
    <property type="match status" value="4"/>
</dbReference>
<accession>A0A7R9H102</accession>
<evidence type="ECO:0000256" key="1">
    <source>
        <dbReference type="ARBA" id="ARBA00004572"/>
    </source>
</evidence>
<dbReference type="Gene3D" id="1.25.40.10">
    <property type="entry name" value="Tetratricopeptide repeat domain"/>
    <property type="match status" value="2"/>
</dbReference>
<dbReference type="GO" id="GO:0030150">
    <property type="term" value="P:protein import into mitochondrial matrix"/>
    <property type="evidence" value="ECO:0007669"/>
    <property type="project" value="TreeGrafter"/>
</dbReference>
<evidence type="ECO:0000256" key="11">
    <source>
        <dbReference type="SAM" id="MobiDB-lite"/>
    </source>
</evidence>
<dbReference type="InterPro" id="IPR019734">
    <property type="entry name" value="TPR_rpt"/>
</dbReference>
<keyword evidence="5 10" id="KW-0802">TPR repeat</keyword>